<dbReference type="Proteomes" id="UP000054558">
    <property type="component" value="Unassembled WGS sequence"/>
</dbReference>
<protein>
    <submittedName>
        <fullName evidence="1">Uncharacterized protein</fullName>
    </submittedName>
</protein>
<gene>
    <name evidence="1" type="ORF">KFL_000720020</name>
</gene>
<name>A0A1Y1HSP5_KLENI</name>
<evidence type="ECO:0000313" key="1">
    <source>
        <dbReference type="EMBL" id="GAQ81133.1"/>
    </source>
</evidence>
<proteinExistence type="predicted"/>
<dbReference type="AlphaFoldDB" id="A0A1Y1HSP5"/>
<evidence type="ECO:0000313" key="2">
    <source>
        <dbReference type="Proteomes" id="UP000054558"/>
    </source>
</evidence>
<dbReference type="EMBL" id="DF237021">
    <property type="protein sequence ID" value="GAQ81133.1"/>
    <property type="molecule type" value="Genomic_DNA"/>
</dbReference>
<accession>A0A1Y1HSP5</accession>
<reference evidence="1 2" key="1">
    <citation type="journal article" date="2014" name="Nat. Commun.">
        <title>Klebsormidium flaccidum genome reveals primary factors for plant terrestrial adaptation.</title>
        <authorList>
            <person name="Hori K."/>
            <person name="Maruyama F."/>
            <person name="Fujisawa T."/>
            <person name="Togashi T."/>
            <person name="Yamamoto N."/>
            <person name="Seo M."/>
            <person name="Sato S."/>
            <person name="Yamada T."/>
            <person name="Mori H."/>
            <person name="Tajima N."/>
            <person name="Moriyama T."/>
            <person name="Ikeuchi M."/>
            <person name="Watanabe M."/>
            <person name="Wada H."/>
            <person name="Kobayashi K."/>
            <person name="Saito M."/>
            <person name="Masuda T."/>
            <person name="Sasaki-Sekimoto Y."/>
            <person name="Mashiguchi K."/>
            <person name="Awai K."/>
            <person name="Shimojima M."/>
            <person name="Masuda S."/>
            <person name="Iwai M."/>
            <person name="Nobusawa T."/>
            <person name="Narise T."/>
            <person name="Kondo S."/>
            <person name="Saito H."/>
            <person name="Sato R."/>
            <person name="Murakawa M."/>
            <person name="Ihara Y."/>
            <person name="Oshima-Yamada Y."/>
            <person name="Ohtaka K."/>
            <person name="Satoh M."/>
            <person name="Sonobe K."/>
            <person name="Ishii M."/>
            <person name="Ohtani R."/>
            <person name="Kanamori-Sato M."/>
            <person name="Honoki R."/>
            <person name="Miyazaki D."/>
            <person name="Mochizuki H."/>
            <person name="Umetsu J."/>
            <person name="Higashi K."/>
            <person name="Shibata D."/>
            <person name="Kamiya Y."/>
            <person name="Sato N."/>
            <person name="Nakamura Y."/>
            <person name="Tabata S."/>
            <person name="Ida S."/>
            <person name="Kurokawa K."/>
            <person name="Ohta H."/>
        </authorList>
    </citation>
    <scope>NUCLEOTIDE SEQUENCE [LARGE SCALE GENOMIC DNA]</scope>
    <source>
        <strain evidence="1 2">NIES-2285</strain>
    </source>
</reference>
<organism evidence="1 2">
    <name type="scientific">Klebsormidium nitens</name>
    <name type="common">Green alga</name>
    <name type="synonym">Ulothrix nitens</name>
    <dbReference type="NCBI Taxonomy" id="105231"/>
    <lineage>
        <taxon>Eukaryota</taxon>
        <taxon>Viridiplantae</taxon>
        <taxon>Streptophyta</taxon>
        <taxon>Klebsormidiophyceae</taxon>
        <taxon>Klebsormidiales</taxon>
        <taxon>Klebsormidiaceae</taxon>
        <taxon>Klebsormidium</taxon>
    </lineage>
</organism>
<sequence length="232" mass="26159">MTRVLHDAREGFVRDASTSWVKAEPLISTVVPAVARMHATLAELECVLKVLSDELQLVRDTWQTRDMSDAAAEKERVELRRTLRHQKAQPLWAEQRTYVWDRIWPCAPTSGMLSVRVGLRLPGNRTVASTSGQGRAARQHCWDGRDTDARFRFERLDYLVLDAINERSKLQLFIPVAASFGRAAQRSTCCSLLGARSRALSPSVASPTRWSIPSRCHQEISFDLVSEPQVTC</sequence>
<keyword evidence="2" id="KW-1185">Reference proteome</keyword>